<keyword evidence="3" id="KW-0862">Zinc</keyword>
<sequence length="188" mass="22025">MPSCAVVSCRNRSQDKNCRSHGIGYHAFPKDPIIKEKWIDACGRKDSWFPTKNAVICSLHFTEDCFQLTKIRRLFPNAIPTLKLRLVFDKPEESTDNVRVKRKTTNPNKMRTILEKYKMQIEKYKKVLTAKNLEVKSLKQTIRRCRQKINTMENILTTLKNENVIGEDHFYLMENDSITKFKVITPTT</sequence>
<keyword evidence="6" id="KW-0175">Coiled coil</keyword>
<organism evidence="8 9">
    <name type="scientific">Spodoptera littoralis</name>
    <name type="common">Egyptian cotton leafworm</name>
    <dbReference type="NCBI Taxonomy" id="7109"/>
    <lineage>
        <taxon>Eukaryota</taxon>
        <taxon>Metazoa</taxon>
        <taxon>Ecdysozoa</taxon>
        <taxon>Arthropoda</taxon>
        <taxon>Hexapoda</taxon>
        <taxon>Insecta</taxon>
        <taxon>Pterygota</taxon>
        <taxon>Neoptera</taxon>
        <taxon>Endopterygota</taxon>
        <taxon>Lepidoptera</taxon>
        <taxon>Glossata</taxon>
        <taxon>Ditrysia</taxon>
        <taxon>Noctuoidea</taxon>
        <taxon>Noctuidae</taxon>
        <taxon>Amphipyrinae</taxon>
        <taxon>Spodoptera</taxon>
    </lineage>
</organism>
<evidence type="ECO:0000256" key="1">
    <source>
        <dbReference type="ARBA" id="ARBA00022723"/>
    </source>
</evidence>
<dbReference type="SMART" id="SM00692">
    <property type="entry name" value="DM3"/>
    <property type="match status" value="1"/>
</dbReference>
<dbReference type="AlphaFoldDB" id="A0A9P0HWK5"/>
<dbReference type="PROSITE" id="PS50950">
    <property type="entry name" value="ZF_THAP"/>
    <property type="match status" value="1"/>
</dbReference>
<proteinExistence type="predicted"/>
<dbReference type="GO" id="GO:0003677">
    <property type="term" value="F:DNA binding"/>
    <property type="evidence" value="ECO:0007669"/>
    <property type="project" value="UniProtKB-UniRule"/>
</dbReference>
<dbReference type="Gene3D" id="6.20.210.20">
    <property type="entry name" value="THAP domain"/>
    <property type="match status" value="1"/>
</dbReference>
<dbReference type="PANTHER" id="PTHR46927">
    <property type="entry name" value="AGAP005574-PA"/>
    <property type="match status" value="1"/>
</dbReference>
<dbReference type="InterPro" id="IPR038441">
    <property type="entry name" value="THAP_Znf_sf"/>
</dbReference>
<feature type="coiled-coil region" evidence="6">
    <location>
        <begin position="114"/>
        <end position="162"/>
    </location>
</feature>
<dbReference type="Pfam" id="PF05485">
    <property type="entry name" value="THAP"/>
    <property type="match status" value="1"/>
</dbReference>
<accession>A0A9P0HWK5</accession>
<evidence type="ECO:0000313" key="8">
    <source>
        <dbReference type="EMBL" id="CAH1636721.1"/>
    </source>
</evidence>
<keyword evidence="4 5" id="KW-0238">DNA-binding</keyword>
<keyword evidence="2 5" id="KW-0863">Zinc-finger</keyword>
<keyword evidence="1" id="KW-0479">Metal-binding</keyword>
<name>A0A9P0HWK5_SPOLI</name>
<dbReference type="PANTHER" id="PTHR46927:SF3">
    <property type="entry name" value="THAP-TYPE DOMAIN-CONTAINING PROTEIN"/>
    <property type="match status" value="1"/>
</dbReference>
<gene>
    <name evidence="8" type="ORF">SPLIT_LOCUS2083</name>
</gene>
<protein>
    <recommendedName>
        <fullName evidence="7">THAP-type domain-containing protein</fullName>
    </recommendedName>
</protein>
<feature type="domain" description="THAP-type" evidence="7">
    <location>
        <begin position="1"/>
        <end position="83"/>
    </location>
</feature>
<evidence type="ECO:0000259" key="7">
    <source>
        <dbReference type="PROSITE" id="PS50950"/>
    </source>
</evidence>
<dbReference type="SUPFAM" id="SSF57716">
    <property type="entry name" value="Glucocorticoid receptor-like (DNA-binding domain)"/>
    <property type="match status" value="1"/>
</dbReference>
<dbReference type="GO" id="GO:0008270">
    <property type="term" value="F:zinc ion binding"/>
    <property type="evidence" value="ECO:0007669"/>
    <property type="project" value="UniProtKB-KW"/>
</dbReference>
<dbReference type="InterPro" id="IPR006612">
    <property type="entry name" value="THAP_Znf"/>
</dbReference>
<dbReference type="EMBL" id="LR824545">
    <property type="protein sequence ID" value="CAH1636721.1"/>
    <property type="molecule type" value="Genomic_DNA"/>
</dbReference>
<dbReference type="SMART" id="SM00980">
    <property type="entry name" value="THAP"/>
    <property type="match status" value="1"/>
</dbReference>
<dbReference type="InterPro" id="IPR052224">
    <property type="entry name" value="THAP_domain_protein"/>
</dbReference>
<evidence type="ECO:0000313" key="9">
    <source>
        <dbReference type="Proteomes" id="UP001153321"/>
    </source>
</evidence>
<evidence type="ECO:0000256" key="6">
    <source>
        <dbReference type="SAM" id="Coils"/>
    </source>
</evidence>
<evidence type="ECO:0000256" key="2">
    <source>
        <dbReference type="ARBA" id="ARBA00022771"/>
    </source>
</evidence>
<evidence type="ECO:0000256" key="3">
    <source>
        <dbReference type="ARBA" id="ARBA00022833"/>
    </source>
</evidence>
<reference evidence="8" key="1">
    <citation type="submission" date="2022-02" db="EMBL/GenBank/DDBJ databases">
        <authorList>
            <person name="King R."/>
        </authorList>
    </citation>
    <scope>NUCLEOTIDE SEQUENCE</scope>
</reference>
<dbReference type="Proteomes" id="UP001153321">
    <property type="component" value="Chromosome 14"/>
</dbReference>
<evidence type="ECO:0000256" key="5">
    <source>
        <dbReference type="PROSITE-ProRule" id="PRU00309"/>
    </source>
</evidence>
<evidence type="ECO:0000256" key="4">
    <source>
        <dbReference type="ARBA" id="ARBA00023125"/>
    </source>
</evidence>
<keyword evidence="9" id="KW-1185">Reference proteome</keyword>